<protein>
    <submittedName>
        <fullName evidence="2">Uncharacterized protein</fullName>
    </submittedName>
</protein>
<dbReference type="Proteomes" id="UP000887576">
    <property type="component" value="Unplaced"/>
</dbReference>
<evidence type="ECO:0000313" key="2">
    <source>
        <dbReference type="WBParaSite" id="JU765_v2.g8612.t1"/>
    </source>
</evidence>
<organism evidence="1 2">
    <name type="scientific">Panagrolaimus sp. JU765</name>
    <dbReference type="NCBI Taxonomy" id="591449"/>
    <lineage>
        <taxon>Eukaryota</taxon>
        <taxon>Metazoa</taxon>
        <taxon>Ecdysozoa</taxon>
        <taxon>Nematoda</taxon>
        <taxon>Chromadorea</taxon>
        <taxon>Rhabditida</taxon>
        <taxon>Tylenchina</taxon>
        <taxon>Panagrolaimomorpha</taxon>
        <taxon>Panagrolaimoidea</taxon>
        <taxon>Panagrolaimidae</taxon>
        <taxon>Panagrolaimus</taxon>
    </lineage>
</organism>
<name>A0AC34RNF9_9BILA</name>
<sequence>MVQEVTRIIPVTARPAFNREDEALAIMNQIRSVTGRNSGATTLAQNMANQRAQNAIDLEFMRRQANNFEAPQRTPFNEEVTDAFGRRLPLQLKDPLAFESAIHHPEQPSTNNPHVPFKMNGAPIATSPTPPATTLSNSAFILSDDPDNENNDDNI</sequence>
<reference evidence="2" key="1">
    <citation type="submission" date="2022-11" db="UniProtKB">
        <authorList>
            <consortium name="WormBaseParasite"/>
        </authorList>
    </citation>
    <scope>IDENTIFICATION</scope>
</reference>
<accession>A0AC34RNF9</accession>
<proteinExistence type="predicted"/>
<evidence type="ECO:0000313" key="1">
    <source>
        <dbReference type="Proteomes" id="UP000887576"/>
    </source>
</evidence>
<dbReference type="WBParaSite" id="JU765_v2.g8612.t1">
    <property type="protein sequence ID" value="JU765_v2.g8612.t1"/>
    <property type="gene ID" value="JU765_v2.g8612"/>
</dbReference>